<organism evidence="10 11">
    <name type="scientific">Dictyobacter vulcani</name>
    <dbReference type="NCBI Taxonomy" id="2607529"/>
    <lineage>
        <taxon>Bacteria</taxon>
        <taxon>Bacillati</taxon>
        <taxon>Chloroflexota</taxon>
        <taxon>Ktedonobacteria</taxon>
        <taxon>Ktedonobacterales</taxon>
        <taxon>Dictyobacteraceae</taxon>
        <taxon>Dictyobacter</taxon>
    </lineage>
</organism>
<evidence type="ECO:0000256" key="2">
    <source>
        <dbReference type="ARBA" id="ARBA00012387"/>
    </source>
</evidence>
<dbReference type="CDD" id="cd02509">
    <property type="entry name" value="GDP-M1P_Guanylyltransferase"/>
    <property type="match status" value="1"/>
</dbReference>
<dbReference type="PANTHER" id="PTHR46390:SF1">
    <property type="entry name" value="MANNOSE-1-PHOSPHATE GUANYLYLTRANSFERASE"/>
    <property type="match status" value="1"/>
</dbReference>
<dbReference type="GO" id="GO:0004475">
    <property type="term" value="F:mannose-1-phosphate guanylyltransferase (GTP) activity"/>
    <property type="evidence" value="ECO:0007669"/>
    <property type="project" value="UniProtKB-EC"/>
</dbReference>
<dbReference type="EC" id="2.7.7.13" evidence="2"/>
<dbReference type="GO" id="GO:0005525">
    <property type="term" value="F:GTP binding"/>
    <property type="evidence" value="ECO:0007669"/>
    <property type="project" value="UniProtKB-KW"/>
</dbReference>
<comment type="similarity">
    <text evidence="1">Belongs to the mannose-6-phosphate isomerase type 2 family.</text>
</comment>
<keyword evidence="5" id="KW-0547">Nucleotide-binding</keyword>
<dbReference type="Gene3D" id="3.90.550.10">
    <property type="entry name" value="Spore Coat Polysaccharide Biosynthesis Protein SpsA, Chain A"/>
    <property type="match status" value="1"/>
</dbReference>
<evidence type="ECO:0000256" key="5">
    <source>
        <dbReference type="ARBA" id="ARBA00022741"/>
    </source>
</evidence>
<dbReference type="FunFam" id="3.90.550.10:FF:000046">
    <property type="entry name" value="Mannose-1-phosphate guanylyltransferase (GDP)"/>
    <property type="match status" value="1"/>
</dbReference>
<comment type="catalytic activity">
    <reaction evidence="7">
        <text>alpha-D-mannose 1-phosphate + GTP + H(+) = GDP-alpha-D-mannose + diphosphate</text>
        <dbReference type="Rhea" id="RHEA:15229"/>
        <dbReference type="ChEBI" id="CHEBI:15378"/>
        <dbReference type="ChEBI" id="CHEBI:33019"/>
        <dbReference type="ChEBI" id="CHEBI:37565"/>
        <dbReference type="ChEBI" id="CHEBI:57527"/>
        <dbReference type="ChEBI" id="CHEBI:58409"/>
        <dbReference type="EC" id="2.7.7.13"/>
    </reaction>
</comment>
<feature type="domain" description="MannoseP isomerase/GMP-like beta-helix" evidence="9">
    <location>
        <begin position="297"/>
        <end position="348"/>
    </location>
</feature>
<accession>A0A5J4KIF7</accession>
<dbReference type="EMBL" id="BKZW01000001">
    <property type="protein sequence ID" value="GER86040.1"/>
    <property type="molecule type" value="Genomic_DNA"/>
</dbReference>
<dbReference type="InterPro" id="IPR054566">
    <property type="entry name" value="ManC/GMP-like_b-helix"/>
</dbReference>
<dbReference type="InterPro" id="IPR049577">
    <property type="entry name" value="GMPP_N"/>
</dbReference>
<dbReference type="AlphaFoldDB" id="A0A5J4KIF7"/>
<gene>
    <name evidence="10" type="ORF">KDW_02020</name>
</gene>
<evidence type="ECO:0000256" key="6">
    <source>
        <dbReference type="ARBA" id="ARBA00023134"/>
    </source>
</evidence>
<comment type="caution">
    <text evidence="10">The sequence shown here is derived from an EMBL/GenBank/DDBJ whole genome shotgun (WGS) entry which is preliminary data.</text>
</comment>
<evidence type="ECO:0000313" key="10">
    <source>
        <dbReference type="EMBL" id="GER86040.1"/>
    </source>
</evidence>
<dbReference type="InterPro" id="IPR029044">
    <property type="entry name" value="Nucleotide-diphossugar_trans"/>
</dbReference>
<evidence type="ECO:0000313" key="11">
    <source>
        <dbReference type="Proteomes" id="UP000326912"/>
    </source>
</evidence>
<evidence type="ECO:0000256" key="3">
    <source>
        <dbReference type="ARBA" id="ARBA00022679"/>
    </source>
</evidence>
<dbReference type="Proteomes" id="UP000326912">
    <property type="component" value="Unassembled WGS sequence"/>
</dbReference>
<dbReference type="SUPFAM" id="SSF53448">
    <property type="entry name" value="Nucleotide-diphospho-sugar transferases"/>
    <property type="match status" value="1"/>
</dbReference>
<dbReference type="RefSeq" id="WP_151754234.1">
    <property type="nucleotide sequence ID" value="NZ_BKZW01000001.1"/>
</dbReference>
<dbReference type="PANTHER" id="PTHR46390">
    <property type="entry name" value="MANNOSE-1-PHOSPHATE GUANYLYLTRANSFERASE"/>
    <property type="match status" value="1"/>
</dbReference>
<evidence type="ECO:0000256" key="7">
    <source>
        <dbReference type="ARBA" id="ARBA00047343"/>
    </source>
</evidence>
<evidence type="ECO:0000256" key="4">
    <source>
        <dbReference type="ARBA" id="ARBA00022695"/>
    </source>
</evidence>
<reference evidence="10 11" key="1">
    <citation type="submission" date="2019-10" db="EMBL/GenBank/DDBJ databases">
        <title>Dictyobacter vulcani sp. nov., within the class Ktedonobacteria, isolated from soil of volcanic Mt. Zao.</title>
        <authorList>
            <person name="Zheng Y."/>
            <person name="Wang C.M."/>
            <person name="Sakai Y."/>
            <person name="Abe K."/>
            <person name="Yokota A."/>
            <person name="Yabe S."/>
        </authorList>
    </citation>
    <scope>NUCLEOTIDE SEQUENCE [LARGE SCALE GENOMIC DNA]</scope>
    <source>
        <strain evidence="10 11">W12</strain>
    </source>
</reference>
<evidence type="ECO:0000259" key="8">
    <source>
        <dbReference type="Pfam" id="PF00483"/>
    </source>
</evidence>
<evidence type="ECO:0000259" key="9">
    <source>
        <dbReference type="Pfam" id="PF22640"/>
    </source>
</evidence>
<name>A0A5J4KIF7_9CHLR</name>
<evidence type="ECO:0000256" key="1">
    <source>
        <dbReference type="ARBA" id="ARBA00006115"/>
    </source>
</evidence>
<dbReference type="SUPFAM" id="SSF159283">
    <property type="entry name" value="Guanosine diphospho-D-mannose pyrophosphorylase/mannose-6-phosphate isomerase linker domain"/>
    <property type="match status" value="1"/>
</dbReference>
<keyword evidence="3 10" id="KW-0808">Transferase</keyword>
<dbReference type="Pfam" id="PF00483">
    <property type="entry name" value="NTP_transferase"/>
    <property type="match status" value="1"/>
</dbReference>
<keyword evidence="6" id="KW-0342">GTP-binding</keyword>
<dbReference type="InterPro" id="IPR005835">
    <property type="entry name" value="NTP_transferase_dom"/>
</dbReference>
<feature type="domain" description="Nucleotidyl transferase" evidence="8">
    <location>
        <begin position="6"/>
        <end position="287"/>
    </location>
</feature>
<proteinExistence type="inferred from homology"/>
<protein>
    <recommendedName>
        <fullName evidence="2">mannose-1-phosphate guanylyltransferase</fullName>
        <ecNumber evidence="2">2.7.7.13</ecNumber>
    </recommendedName>
</protein>
<keyword evidence="11" id="KW-1185">Reference proteome</keyword>
<keyword evidence="4 10" id="KW-0548">Nucleotidyltransferase</keyword>
<dbReference type="Pfam" id="PF22640">
    <property type="entry name" value="ManC_GMP_beta-helix"/>
    <property type="match status" value="1"/>
</dbReference>
<dbReference type="GO" id="GO:0009298">
    <property type="term" value="P:GDP-mannose biosynthetic process"/>
    <property type="evidence" value="ECO:0007669"/>
    <property type="project" value="TreeGrafter"/>
</dbReference>
<dbReference type="InterPro" id="IPR051161">
    <property type="entry name" value="Mannose-6P_isomerase_type2"/>
</dbReference>
<sequence>MKHLNAVILAGGSGTRLWPLSTPSFPKQFLPLPSGKSMIQETLERVAPLITPAQSWVITGKSMADLVQEHLPTVPAQHILREPMGRNSAPAIAWAAAAIAKQDPDAIMAIFSADAVITHVESLRNTLDLAYKLAEQGKLVTIGIQPTSPETGYGYIRFAKEVSEGSGYKAFQVERFVEKPNLETAQSYLDDGHYVWNAGIFIWSVKAILAEFSQHLPDIAEKINQIVDKASTEDGQHMLDTLWPQLQSISIDYGILEKTSQLVVIPAQLGWNDVGNWNQYGALFPADEQGIHAVGSHTGFGSQNVIVYNNTQRRVYTIGLEDVIVVEMDDMTVICHKTHVQRVKELAEKHHKKA</sequence>